<keyword evidence="2" id="KW-1185">Reference proteome</keyword>
<sequence>MGAQAAFAMDPVIAEIGNHRGNQRPEADLNQGSADSGFADHLGTLAPFWFTGG</sequence>
<evidence type="ECO:0000313" key="1">
    <source>
        <dbReference type="EMBL" id="BCJ91038.1"/>
    </source>
</evidence>
<dbReference type="EMBL" id="AP023361">
    <property type="protein sequence ID" value="BCJ91038.1"/>
    <property type="molecule type" value="Genomic_DNA"/>
</dbReference>
<protein>
    <submittedName>
        <fullName evidence="1">Uncharacterized protein</fullName>
    </submittedName>
</protein>
<dbReference type="Proteomes" id="UP000515317">
    <property type="component" value="Chromosome"/>
</dbReference>
<dbReference type="KEGG" id="tso:IZ6_17730"/>
<reference evidence="1 2" key="1">
    <citation type="submission" date="2020-08" db="EMBL/GenBank/DDBJ databases">
        <title>Genome sequence of Rhizobiales bacterium strain IZ6.</title>
        <authorList>
            <person name="Nakai R."/>
            <person name="Naganuma T."/>
        </authorList>
    </citation>
    <scope>NUCLEOTIDE SEQUENCE [LARGE SCALE GENOMIC DNA]</scope>
    <source>
        <strain evidence="1 2">IZ6</strain>
    </source>
</reference>
<organism evidence="1 2">
    <name type="scientific">Terrihabitans soli</name>
    <dbReference type="NCBI Taxonomy" id="708113"/>
    <lineage>
        <taxon>Bacteria</taxon>
        <taxon>Pseudomonadati</taxon>
        <taxon>Pseudomonadota</taxon>
        <taxon>Alphaproteobacteria</taxon>
        <taxon>Hyphomicrobiales</taxon>
        <taxon>Terrihabitans</taxon>
    </lineage>
</organism>
<evidence type="ECO:0000313" key="2">
    <source>
        <dbReference type="Proteomes" id="UP000515317"/>
    </source>
</evidence>
<name>A0A6S6QWX4_9HYPH</name>
<dbReference type="AlphaFoldDB" id="A0A6S6QWX4"/>
<accession>A0A6S6QWX4</accession>
<gene>
    <name evidence="1" type="ORF">IZ6_17730</name>
</gene>
<proteinExistence type="predicted"/>